<keyword evidence="1" id="KW-0678">Repressor</keyword>
<protein>
    <submittedName>
        <fullName evidence="6">MerR family redox-sensitive transcriptional activator SoxR</fullName>
    </submittedName>
</protein>
<sequence length="133" mass="15141">MDSLLSIGELAKKTEVNPSAIRYYESIGIMPTPKKLNGQRRYTTEDIDQLRFIKIAQFAGFSIQEIAVLLEGFANQVTPSRRWRQMASAKCSELEEQKKHIDEMLDVLKNGLKCECLTWSECFTKVNSNGDCC</sequence>
<dbReference type="InterPro" id="IPR000551">
    <property type="entry name" value="MerR-type_HTH_dom"/>
</dbReference>
<evidence type="ECO:0000256" key="3">
    <source>
        <dbReference type="ARBA" id="ARBA00023125"/>
    </source>
</evidence>
<dbReference type="EMBL" id="QNRJ01000004">
    <property type="protein sequence ID" value="RBP05573.1"/>
    <property type="molecule type" value="Genomic_DNA"/>
</dbReference>
<name>A0A366ET37_9BACI</name>
<dbReference type="AlphaFoldDB" id="A0A366ET37"/>
<dbReference type="InterPro" id="IPR047057">
    <property type="entry name" value="MerR_fam"/>
</dbReference>
<dbReference type="GO" id="GO:0003677">
    <property type="term" value="F:DNA binding"/>
    <property type="evidence" value="ECO:0007669"/>
    <property type="project" value="UniProtKB-KW"/>
</dbReference>
<evidence type="ECO:0000313" key="7">
    <source>
        <dbReference type="Proteomes" id="UP000252118"/>
    </source>
</evidence>
<dbReference type="SMART" id="SM00422">
    <property type="entry name" value="HTH_MERR"/>
    <property type="match status" value="1"/>
</dbReference>
<evidence type="ECO:0000256" key="2">
    <source>
        <dbReference type="ARBA" id="ARBA00023015"/>
    </source>
</evidence>
<accession>A0A366ET37</accession>
<dbReference type="Pfam" id="PF13411">
    <property type="entry name" value="MerR_1"/>
    <property type="match status" value="1"/>
</dbReference>
<organism evidence="6 7">
    <name type="scientific">Rossellomorea aquimaris</name>
    <dbReference type="NCBI Taxonomy" id="189382"/>
    <lineage>
        <taxon>Bacteria</taxon>
        <taxon>Bacillati</taxon>
        <taxon>Bacillota</taxon>
        <taxon>Bacilli</taxon>
        <taxon>Bacillales</taxon>
        <taxon>Bacillaceae</taxon>
        <taxon>Rossellomorea</taxon>
    </lineage>
</organism>
<evidence type="ECO:0000256" key="4">
    <source>
        <dbReference type="ARBA" id="ARBA00023163"/>
    </source>
</evidence>
<dbReference type="PRINTS" id="PR00040">
    <property type="entry name" value="HTHMERR"/>
</dbReference>
<dbReference type="InterPro" id="IPR009061">
    <property type="entry name" value="DNA-bd_dom_put_sf"/>
</dbReference>
<dbReference type="PANTHER" id="PTHR30204:SF69">
    <property type="entry name" value="MERR-FAMILY TRANSCRIPTIONAL REGULATOR"/>
    <property type="match status" value="1"/>
</dbReference>
<dbReference type="GO" id="GO:0003700">
    <property type="term" value="F:DNA-binding transcription factor activity"/>
    <property type="evidence" value="ECO:0007669"/>
    <property type="project" value="InterPro"/>
</dbReference>
<dbReference type="PROSITE" id="PS00552">
    <property type="entry name" value="HTH_MERR_1"/>
    <property type="match status" value="1"/>
</dbReference>
<comment type="caution">
    <text evidence="6">The sequence shown here is derived from an EMBL/GenBank/DDBJ whole genome shotgun (WGS) entry which is preliminary data.</text>
</comment>
<reference evidence="6 7" key="1">
    <citation type="submission" date="2018-06" db="EMBL/GenBank/DDBJ databases">
        <title>Freshwater and sediment microbial communities from various areas in North America, analyzing microbe dynamics in response to fracking.</title>
        <authorList>
            <person name="Lamendella R."/>
        </authorList>
    </citation>
    <scope>NUCLEOTIDE SEQUENCE [LARGE SCALE GENOMIC DNA]</scope>
    <source>
        <strain evidence="6 7">97B</strain>
    </source>
</reference>
<evidence type="ECO:0000259" key="5">
    <source>
        <dbReference type="PROSITE" id="PS50937"/>
    </source>
</evidence>
<keyword evidence="2" id="KW-0805">Transcription regulation</keyword>
<dbReference type="SUPFAM" id="SSF46955">
    <property type="entry name" value="Putative DNA-binding domain"/>
    <property type="match status" value="1"/>
</dbReference>
<dbReference type="OrthoDB" id="9791488at2"/>
<proteinExistence type="predicted"/>
<keyword evidence="3" id="KW-0238">DNA-binding</keyword>
<dbReference type="PROSITE" id="PS50937">
    <property type="entry name" value="HTH_MERR_2"/>
    <property type="match status" value="1"/>
</dbReference>
<dbReference type="Gene3D" id="1.10.1660.10">
    <property type="match status" value="1"/>
</dbReference>
<evidence type="ECO:0000313" key="6">
    <source>
        <dbReference type="EMBL" id="RBP05573.1"/>
    </source>
</evidence>
<gene>
    <name evidence="6" type="ORF">DET59_104293</name>
</gene>
<dbReference type="PANTHER" id="PTHR30204">
    <property type="entry name" value="REDOX-CYCLING DRUG-SENSING TRANSCRIPTIONAL ACTIVATOR SOXR"/>
    <property type="match status" value="1"/>
</dbReference>
<evidence type="ECO:0000256" key="1">
    <source>
        <dbReference type="ARBA" id="ARBA00022491"/>
    </source>
</evidence>
<feature type="domain" description="HTH merR-type" evidence="5">
    <location>
        <begin position="4"/>
        <end position="72"/>
    </location>
</feature>
<dbReference type="Proteomes" id="UP000252118">
    <property type="component" value="Unassembled WGS sequence"/>
</dbReference>
<dbReference type="RefSeq" id="WP_113969123.1">
    <property type="nucleotide sequence ID" value="NZ_QNRJ01000004.1"/>
</dbReference>
<keyword evidence="4" id="KW-0804">Transcription</keyword>